<dbReference type="InterPro" id="IPR044298">
    <property type="entry name" value="MIG/MutY"/>
</dbReference>
<keyword evidence="10" id="KW-0378">Hydrolase</keyword>
<dbReference type="InterPro" id="IPR000445">
    <property type="entry name" value="HhH_motif"/>
</dbReference>
<keyword evidence="7" id="KW-0004">4Fe-4S</keyword>
<keyword evidence="11" id="KW-0408">Iron</keyword>
<comment type="catalytic activity">
    <reaction evidence="1">
        <text>Hydrolyzes free adenine bases from 7,8-dihydro-8-oxoguanine:adenine mismatched double-stranded DNA, leaving an apurinic site.</text>
        <dbReference type="EC" id="3.2.2.31"/>
    </reaction>
</comment>
<dbReference type="EC" id="3.2.2.31" evidence="5"/>
<protein>
    <recommendedName>
        <fullName evidence="6">Adenine DNA glycosylase</fullName>
        <ecNumber evidence="5">3.2.2.31</ecNumber>
    </recommendedName>
</protein>
<dbReference type="NCBIfam" id="TIGR01084">
    <property type="entry name" value="mutY"/>
    <property type="match status" value="1"/>
</dbReference>
<dbReference type="Proteomes" id="UP000178449">
    <property type="component" value="Unassembled WGS sequence"/>
</dbReference>
<dbReference type="GO" id="GO:0034039">
    <property type="term" value="F:8-oxo-7,8-dihydroguanine DNA N-glycosylase activity"/>
    <property type="evidence" value="ECO:0007669"/>
    <property type="project" value="TreeGrafter"/>
</dbReference>
<dbReference type="PROSITE" id="PS01155">
    <property type="entry name" value="ENDONUCLEASE_III_2"/>
    <property type="match status" value="1"/>
</dbReference>
<keyword evidence="14" id="KW-0326">Glycosidase</keyword>
<dbReference type="EMBL" id="MFNE01000019">
    <property type="protein sequence ID" value="OGG96022.1"/>
    <property type="molecule type" value="Genomic_DNA"/>
</dbReference>
<keyword evidence="13" id="KW-0234">DNA repair</keyword>
<evidence type="ECO:0000259" key="15">
    <source>
        <dbReference type="SMART" id="SM00478"/>
    </source>
</evidence>
<evidence type="ECO:0000256" key="4">
    <source>
        <dbReference type="ARBA" id="ARBA00008343"/>
    </source>
</evidence>
<dbReference type="PANTHER" id="PTHR42944:SF1">
    <property type="entry name" value="ADENINE DNA GLYCOSYLASE"/>
    <property type="match status" value="1"/>
</dbReference>
<dbReference type="GO" id="GO:0046872">
    <property type="term" value="F:metal ion binding"/>
    <property type="evidence" value="ECO:0007669"/>
    <property type="project" value="UniProtKB-KW"/>
</dbReference>
<evidence type="ECO:0000256" key="14">
    <source>
        <dbReference type="ARBA" id="ARBA00023295"/>
    </source>
</evidence>
<keyword evidence="9" id="KW-0227">DNA damage</keyword>
<dbReference type="CDD" id="cd00056">
    <property type="entry name" value="ENDO3c"/>
    <property type="match status" value="1"/>
</dbReference>
<dbReference type="SMART" id="SM00478">
    <property type="entry name" value="ENDO3c"/>
    <property type="match status" value="1"/>
</dbReference>
<dbReference type="PROSITE" id="PS00764">
    <property type="entry name" value="ENDONUCLEASE_III_1"/>
    <property type="match status" value="1"/>
</dbReference>
<feature type="domain" description="HhH-GPD" evidence="15">
    <location>
        <begin position="39"/>
        <end position="190"/>
    </location>
</feature>
<dbReference type="GO" id="GO:0006284">
    <property type="term" value="P:base-excision repair"/>
    <property type="evidence" value="ECO:0007669"/>
    <property type="project" value="InterPro"/>
</dbReference>
<dbReference type="Gene3D" id="1.10.340.30">
    <property type="entry name" value="Hypothetical protein, domain 2"/>
    <property type="match status" value="1"/>
</dbReference>
<dbReference type="Pfam" id="PF00633">
    <property type="entry name" value="HHH"/>
    <property type="match status" value="1"/>
</dbReference>
<dbReference type="InterPro" id="IPR003651">
    <property type="entry name" value="Endonuclease3_FeS-loop_motif"/>
</dbReference>
<sequence>MDSKRIDPGPLAQWFLAQARKLPWREAYEPYHVWISEIMLQQTRMEQGLPYFTRWIKALPDLQSLAQVEEGELLKLWEGLGYYSRAKNLKKAAQLILEKHQGELPQDKEALLGLPGVGPYTAGAILAIAFNQPEPLLDGNIERVLSRVLDWAEPVKSKATRQRFEAELRQLFSQGEPRILAQALMELGALVCRPQNPLCPECPLSPSCMAKTDGRWSQRPVSAPRPKTIRENRCFWVYRHEDRYYLENQPQGGHWAGMWLFPMELIATDASAPVSPVLGKAQLLTQFSYSITKYQVRGQAWLVQLENRPDWPGAWMDLGELKQIGLPRPAVLIRNALSAQGA</sequence>
<dbReference type="PANTHER" id="PTHR42944">
    <property type="entry name" value="ADENINE DNA GLYCOSYLASE"/>
    <property type="match status" value="1"/>
</dbReference>
<dbReference type="InterPro" id="IPR029119">
    <property type="entry name" value="MutY_C"/>
</dbReference>
<dbReference type="GO" id="GO:0035485">
    <property type="term" value="F:adenine/guanine mispair binding"/>
    <property type="evidence" value="ECO:0007669"/>
    <property type="project" value="TreeGrafter"/>
</dbReference>
<dbReference type="FunFam" id="1.10.340.30:FF:000002">
    <property type="entry name" value="Adenine DNA glycosylase"/>
    <property type="match status" value="1"/>
</dbReference>
<evidence type="ECO:0000256" key="13">
    <source>
        <dbReference type="ARBA" id="ARBA00023204"/>
    </source>
</evidence>
<evidence type="ECO:0000256" key="8">
    <source>
        <dbReference type="ARBA" id="ARBA00022723"/>
    </source>
</evidence>
<evidence type="ECO:0000256" key="2">
    <source>
        <dbReference type="ARBA" id="ARBA00001966"/>
    </source>
</evidence>
<evidence type="ECO:0000256" key="6">
    <source>
        <dbReference type="ARBA" id="ARBA00022023"/>
    </source>
</evidence>
<dbReference type="InterPro" id="IPR004035">
    <property type="entry name" value="Endouclease-III_FeS-bd_BS"/>
</dbReference>
<evidence type="ECO:0000256" key="9">
    <source>
        <dbReference type="ARBA" id="ARBA00022763"/>
    </source>
</evidence>
<dbReference type="GO" id="GO:0006298">
    <property type="term" value="P:mismatch repair"/>
    <property type="evidence" value="ECO:0007669"/>
    <property type="project" value="TreeGrafter"/>
</dbReference>
<keyword evidence="8" id="KW-0479">Metal-binding</keyword>
<accession>A0A1F6GD47</accession>
<dbReference type="Gene3D" id="3.90.79.10">
    <property type="entry name" value="Nucleoside Triphosphate Pyrophosphohydrolase"/>
    <property type="match status" value="1"/>
</dbReference>
<comment type="similarity">
    <text evidence="4">Belongs to the Nth/MutY family.</text>
</comment>
<dbReference type="SMART" id="SM00525">
    <property type="entry name" value="FES"/>
    <property type="match status" value="1"/>
</dbReference>
<evidence type="ECO:0000256" key="1">
    <source>
        <dbReference type="ARBA" id="ARBA00000843"/>
    </source>
</evidence>
<dbReference type="InterPro" id="IPR003265">
    <property type="entry name" value="HhH-GPD_domain"/>
</dbReference>
<reference evidence="16 17" key="1">
    <citation type="journal article" date="2016" name="Nat. Commun.">
        <title>Thousands of microbial genomes shed light on interconnected biogeochemical processes in an aquifer system.</title>
        <authorList>
            <person name="Anantharaman K."/>
            <person name="Brown C.T."/>
            <person name="Hug L.A."/>
            <person name="Sharon I."/>
            <person name="Castelle C.J."/>
            <person name="Probst A.J."/>
            <person name="Thomas B.C."/>
            <person name="Singh A."/>
            <person name="Wilkins M.J."/>
            <person name="Karaoz U."/>
            <person name="Brodie E.L."/>
            <person name="Williams K.H."/>
            <person name="Hubbard S.S."/>
            <person name="Banfield J.F."/>
        </authorList>
    </citation>
    <scope>NUCLEOTIDE SEQUENCE [LARGE SCALE GENOMIC DNA]</scope>
</reference>
<evidence type="ECO:0000256" key="7">
    <source>
        <dbReference type="ARBA" id="ARBA00022485"/>
    </source>
</evidence>
<dbReference type="InterPro" id="IPR015797">
    <property type="entry name" value="NUDIX_hydrolase-like_dom_sf"/>
</dbReference>
<dbReference type="AlphaFoldDB" id="A0A1F6GD47"/>
<keyword evidence="12" id="KW-0411">Iron-sulfur</keyword>
<evidence type="ECO:0000256" key="10">
    <source>
        <dbReference type="ARBA" id="ARBA00022801"/>
    </source>
</evidence>
<dbReference type="STRING" id="1817772.A2527_11910"/>
<dbReference type="SUPFAM" id="SSF55811">
    <property type="entry name" value="Nudix"/>
    <property type="match status" value="1"/>
</dbReference>
<evidence type="ECO:0000256" key="5">
    <source>
        <dbReference type="ARBA" id="ARBA00012045"/>
    </source>
</evidence>
<dbReference type="GO" id="GO:0000701">
    <property type="term" value="F:purine-specific mismatch base pair DNA N-glycosylase activity"/>
    <property type="evidence" value="ECO:0007669"/>
    <property type="project" value="UniProtKB-EC"/>
</dbReference>
<evidence type="ECO:0000256" key="11">
    <source>
        <dbReference type="ARBA" id="ARBA00023004"/>
    </source>
</evidence>
<dbReference type="GO" id="GO:0051539">
    <property type="term" value="F:4 iron, 4 sulfur cluster binding"/>
    <property type="evidence" value="ECO:0007669"/>
    <property type="project" value="UniProtKB-KW"/>
</dbReference>
<evidence type="ECO:0000256" key="12">
    <source>
        <dbReference type="ARBA" id="ARBA00023014"/>
    </source>
</evidence>
<dbReference type="InterPro" id="IPR011257">
    <property type="entry name" value="DNA_glycosylase"/>
</dbReference>
<dbReference type="InterPro" id="IPR023170">
    <property type="entry name" value="HhH_base_excis_C"/>
</dbReference>
<evidence type="ECO:0000256" key="3">
    <source>
        <dbReference type="ARBA" id="ARBA00002933"/>
    </source>
</evidence>
<dbReference type="InterPro" id="IPR005760">
    <property type="entry name" value="A/G_AdeGlyc_MutY"/>
</dbReference>
<organism evidence="16 17">
    <name type="scientific">Candidatus Lambdaproteobacteria bacterium RIFOXYD2_FULL_50_16</name>
    <dbReference type="NCBI Taxonomy" id="1817772"/>
    <lineage>
        <taxon>Bacteria</taxon>
        <taxon>Pseudomonadati</taxon>
        <taxon>Pseudomonadota</taxon>
        <taxon>Candidatus Lambdaproteobacteria</taxon>
    </lineage>
</organism>
<dbReference type="SUPFAM" id="SSF48150">
    <property type="entry name" value="DNA-glycosylase"/>
    <property type="match status" value="1"/>
</dbReference>
<comment type="cofactor">
    <cofactor evidence="2">
        <name>[4Fe-4S] cluster</name>
        <dbReference type="ChEBI" id="CHEBI:49883"/>
    </cofactor>
</comment>
<comment type="caution">
    <text evidence="16">The sequence shown here is derived from an EMBL/GenBank/DDBJ whole genome shotgun (WGS) entry which is preliminary data.</text>
</comment>
<evidence type="ECO:0000313" key="16">
    <source>
        <dbReference type="EMBL" id="OGG96022.1"/>
    </source>
</evidence>
<evidence type="ECO:0000313" key="17">
    <source>
        <dbReference type="Proteomes" id="UP000178449"/>
    </source>
</evidence>
<dbReference type="InterPro" id="IPR004036">
    <property type="entry name" value="Endonuclease-III-like_CS2"/>
</dbReference>
<name>A0A1F6GD47_9PROT</name>
<gene>
    <name evidence="16" type="ORF">A2527_11910</name>
</gene>
<proteinExistence type="inferred from homology"/>
<dbReference type="Pfam" id="PF00730">
    <property type="entry name" value="HhH-GPD"/>
    <property type="match status" value="1"/>
</dbReference>
<dbReference type="Gene3D" id="1.10.1670.10">
    <property type="entry name" value="Helix-hairpin-Helix base-excision DNA repair enzymes (C-terminal)"/>
    <property type="match status" value="1"/>
</dbReference>
<dbReference type="GO" id="GO:0032357">
    <property type="term" value="F:oxidized purine DNA binding"/>
    <property type="evidence" value="ECO:0007669"/>
    <property type="project" value="TreeGrafter"/>
</dbReference>
<comment type="function">
    <text evidence="3">Adenine glycosylase active on G-A mispairs. MutY also corrects error-prone DNA synthesis past GO lesions which are due to the oxidatively damaged form of guanine: 7,8-dihydro-8-oxoguanine (8-oxo-dGTP).</text>
</comment>
<dbReference type="Pfam" id="PF14815">
    <property type="entry name" value="NUDIX_4"/>
    <property type="match status" value="1"/>
</dbReference>